<keyword evidence="3" id="KW-1185">Reference proteome</keyword>
<reference evidence="4" key="1">
    <citation type="submission" date="2025-08" db="UniProtKB">
        <authorList>
            <consortium name="RefSeq"/>
        </authorList>
    </citation>
    <scope>IDENTIFICATION</scope>
    <source>
        <tissue evidence="4">Whole organism</tissue>
    </source>
</reference>
<evidence type="ECO:0000313" key="4">
    <source>
        <dbReference type="RefSeq" id="XP_052132923.1"/>
    </source>
</evidence>
<dbReference type="GO" id="GO:0005452">
    <property type="term" value="F:solute:inorganic anion antiporter activity"/>
    <property type="evidence" value="ECO:0007669"/>
    <property type="project" value="InterPro"/>
</dbReference>
<dbReference type="KEGG" id="foc:127752213"/>
<evidence type="ECO:0000256" key="1">
    <source>
        <dbReference type="SAM" id="MobiDB-lite"/>
    </source>
</evidence>
<dbReference type="GO" id="GO:0008509">
    <property type="term" value="F:monoatomic anion transmembrane transporter activity"/>
    <property type="evidence" value="ECO:0007669"/>
    <property type="project" value="InterPro"/>
</dbReference>
<dbReference type="Pfam" id="PF07565">
    <property type="entry name" value="Band_3_cyto"/>
    <property type="match status" value="1"/>
</dbReference>
<dbReference type="SUPFAM" id="SSF55804">
    <property type="entry name" value="Phoshotransferase/anion transport protein"/>
    <property type="match status" value="1"/>
</dbReference>
<dbReference type="InterPro" id="IPR003024">
    <property type="entry name" value="Na/HCO3_transpt"/>
</dbReference>
<dbReference type="PANTHER" id="PTHR11453">
    <property type="entry name" value="ANION EXCHANGE PROTEIN"/>
    <property type="match status" value="1"/>
</dbReference>
<dbReference type="GO" id="GO:0008510">
    <property type="term" value="F:sodium:bicarbonate symporter activity"/>
    <property type="evidence" value="ECO:0007669"/>
    <property type="project" value="TreeGrafter"/>
</dbReference>
<dbReference type="GO" id="GO:0051453">
    <property type="term" value="P:regulation of intracellular pH"/>
    <property type="evidence" value="ECO:0007669"/>
    <property type="project" value="TreeGrafter"/>
</dbReference>
<dbReference type="AlphaFoldDB" id="A0A9C6XD53"/>
<accession>A0A9C6XD53</accession>
<dbReference type="InterPro" id="IPR013769">
    <property type="entry name" value="Band3_cytoplasmic_dom"/>
</dbReference>
<feature type="domain" description="Band 3 cytoplasmic" evidence="2">
    <location>
        <begin position="20"/>
        <end position="145"/>
    </location>
</feature>
<dbReference type="PANTHER" id="PTHR11453:SF36">
    <property type="entry name" value="ANION EXCHANGE PROTEIN"/>
    <property type="match status" value="1"/>
</dbReference>
<dbReference type="RefSeq" id="XP_052132923.1">
    <property type="nucleotide sequence ID" value="XM_052276963.1"/>
</dbReference>
<dbReference type="FunFam" id="3.40.930.10:FF:000020">
    <property type="entry name" value="Anion exchange protein"/>
    <property type="match status" value="1"/>
</dbReference>
<dbReference type="InterPro" id="IPR003020">
    <property type="entry name" value="HCO3_transpt_euk"/>
</dbReference>
<dbReference type="InterPro" id="IPR016152">
    <property type="entry name" value="PTrfase/Anion_transptr"/>
</dbReference>
<feature type="non-terminal residue" evidence="4">
    <location>
        <position position="158"/>
    </location>
</feature>
<dbReference type="GO" id="GO:0005886">
    <property type="term" value="C:plasma membrane"/>
    <property type="evidence" value="ECO:0007669"/>
    <property type="project" value="TreeGrafter"/>
</dbReference>
<dbReference type="Proteomes" id="UP000504606">
    <property type="component" value="Unplaced"/>
</dbReference>
<organism evidence="3 4">
    <name type="scientific">Frankliniella occidentalis</name>
    <name type="common">Western flower thrips</name>
    <name type="synonym">Euthrips occidentalis</name>
    <dbReference type="NCBI Taxonomy" id="133901"/>
    <lineage>
        <taxon>Eukaryota</taxon>
        <taxon>Metazoa</taxon>
        <taxon>Ecdysozoa</taxon>
        <taxon>Arthropoda</taxon>
        <taxon>Hexapoda</taxon>
        <taxon>Insecta</taxon>
        <taxon>Pterygota</taxon>
        <taxon>Neoptera</taxon>
        <taxon>Paraneoptera</taxon>
        <taxon>Thysanoptera</taxon>
        <taxon>Terebrantia</taxon>
        <taxon>Thripoidea</taxon>
        <taxon>Thripidae</taxon>
        <taxon>Frankliniella</taxon>
    </lineage>
</organism>
<name>A0A9C6XD53_FRAOC</name>
<dbReference type="Gene3D" id="3.40.930.10">
    <property type="entry name" value="Mannitol-specific EII, Chain A"/>
    <property type="match status" value="1"/>
</dbReference>
<dbReference type="OrthoDB" id="1735926at2759"/>
<dbReference type="PRINTS" id="PR01232">
    <property type="entry name" value="NAHCO3TRSPRT"/>
</dbReference>
<evidence type="ECO:0000259" key="2">
    <source>
        <dbReference type="Pfam" id="PF07565"/>
    </source>
</evidence>
<proteinExistence type="predicted"/>
<gene>
    <name evidence="4" type="primary">LOC127752213</name>
</gene>
<sequence>MERSPSAISMPRNHSSSALGDLNGEHKSNVNFMRKIPPGAEASNILVGEVDFLDRTIAAFVRLNQAAFLGDITEVPVPTRFMFVLLGPTGGIASFHEIGRAMATLMSDEVFHEVAYKARNRNHLLAAVDEFLDAVTVLPPGEWDPSIRIEPPAAIPSQ</sequence>
<feature type="region of interest" description="Disordered" evidence="1">
    <location>
        <begin position="1"/>
        <end position="22"/>
    </location>
</feature>
<evidence type="ECO:0000313" key="3">
    <source>
        <dbReference type="Proteomes" id="UP000504606"/>
    </source>
</evidence>
<protein>
    <submittedName>
        <fullName evidence="4">Sodium bicarbonate cotransporter 3-like</fullName>
    </submittedName>
</protein>
<dbReference type="GeneID" id="127752213"/>